<sequence length="121" mass="13519">MESRQSKIIIVAMMSTLTFLFSSSEVTASNANHHITETIKLAETARIHGKAGHTKTLLEYAQESLTHARAAENELTISHQRITESIKHLEKAIALANQDDSEVATKHIIQALEYMRLPILE</sequence>
<proteinExistence type="predicted"/>
<dbReference type="CDD" id="cd13840">
    <property type="entry name" value="SMBP_like"/>
    <property type="match status" value="1"/>
</dbReference>
<protein>
    <submittedName>
        <fullName evidence="2">Small metal-binding protein</fullName>
    </submittedName>
</protein>
<accession>A0A1H9BC30</accession>
<organism evidence="2 3">
    <name type="scientific">Nitrosomonas ureae</name>
    <dbReference type="NCBI Taxonomy" id="44577"/>
    <lineage>
        <taxon>Bacteria</taxon>
        <taxon>Pseudomonadati</taxon>
        <taxon>Pseudomonadota</taxon>
        <taxon>Betaproteobacteria</taxon>
        <taxon>Nitrosomonadales</taxon>
        <taxon>Nitrosomonadaceae</taxon>
        <taxon>Nitrosomonas</taxon>
    </lineage>
</organism>
<dbReference type="EMBL" id="FOFX01000007">
    <property type="protein sequence ID" value="SEP86297.1"/>
    <property type="molecule type" value="Genomic_DNA"/>
</dbReference>
<dbReference type="OrthoDB" id="8547889at2"/>
<dbReference type="InterPro" id="IPR031877">
    <property type="entry name" value="SmbP"/>
</dbReference>
<reference evidence="3" key="1">
    <citation type="submission" date="2016-10" db="EMBL/GenBank/DDBJ databases">
        <authorList>
            <person name="Varghese N."/>
            <person name="Submissions S."/>
        </authorList>
    </citation>
    <scope>NUCLEOTIDE SEQUENCE [LARGE SCALE GENOMIC DNA]</scope>
    <source>
        <strain evidence="3">Nm9</strain>
    </source>
</reference>
<feature type="chain" id="PRO_5010336658" evidence="1">
    <location>
        <begin position="29"/>
        <end position="121"/>
    </location>
</feature>
<evidence type="ECO:0000256" key="1">
    <source>
        <dbReference type="SAM" id="SignalP"/>
    </source>
</evidence>
<feature type="signal peptide" evidence="1">
    <location>
        <begin position="1"/>
        <end position="28"/>
    </location>
</feature>
<gene>
    <name evidence="2" type="ORF">SAMN05421510_100716</name>
</gene>
<evidence type="ECO:0000313" key="2">
    <source>
        <dbReference type="EMBL" id="SEP86297.1"/>
    </source>
</evidence>
<evidence type="ECO:0000313" key="3">
    <source>
        <dbReference type="Proteomes" id="UP000181998"/>
    </source>
</evidence>
<dbReference type="RefSeq" id="WP_074719888.1">
    <property type="nucleotide sequence ID" value="NZ_FOFX01000007.1"/>
</dbReference>
<dbReference type="STRING" id="44577.ATY38_15135"/>
<dbReference type="AlphaFoldDB" id="A0A1H9BC30"/>
<dbReference type="Pfam" id="PF16785">
    <property type="entry name" value="SMBP"/>
    <property type="match status" value="1"/>
</dbReference>
<dbReference type="Proteomes" id="UP000181998">
    <property type="component" value="Unassembled WGS sequence"/>
</dbReference>
<name>A0A1H9BC30_9PROT</name>
<keyword evidence="1" id="KW-0732">Signal</keyword>
<dbReference type="Gene3D" id="1.20.120.660">
    <property type="entry name" value="IL-4 antagonist (De novo design) like domain"/>
    <property type="match status" value="1"/>
</dbReference>
<dbReference type="GO" id="GO:0046872">
    <property type="term" value="F:metal ion binding"/>
    <property type="evidence" value="ECO:0007669"/>
    <property type="project" value="InterPro"/>
</dbReference>